<dbReference type="PROSITE" id="PS01348">
    <property type="entry name" value="MRAY_2"/>
    <property type="match status" value="1"/>
</dbReference>
<dbReference type="GO" id="GO:0005886">
    <property type="term" value="C:plasma membrane"/>
    <property type="evidence" value="ECO:0007669"/>
    <property type="project" value="UniProtKB-SubCell"/>
</dbReference>
<dbReference type="EMBL" id="LTAO01000001">
    <property type="protein sequence ID" value="KYG35176.1"/>
    <property type="molecule type" value="Genomic_DNA"/>
</dbReference>
<feature type="binding site" evidence="9">
    <location>
        <position position="231"/>
    </location>
    <ligand>
        <name>Mg(2+)</name>
        <dbReference type="ChEBI" id="CHEBI:18420"/>
    </ligand>
</feature>
<keyword evidence="7" id="KW-0573">Peptidoglycan synthesis</keyword>
<feature type="transmembrane region" description="Helical" evidence="7">
    <location>
        <begin position="227"/>
        <end position="247"/>
    </location>
</feature>
<dbReference type="GO" id="GO:0046872">
    <property type="term" value="F:metal ion binding"/>
    <property type="evidence" value="ECO:0007669"/>
    <property type="project" value="UniProtKB-KW"/>
</dbReference>
<feature type="transmembrane region" description="Helical" evidence="7">
    <location>
        <begin position="81"/>
        <end position="97"/>
    </location>
</feature>
<comment type="subcellular location">
    <subcellularLocation>
        <location evidence="7">Cell membrane</location>
        <topology evidence="7">Multi-pass membrane protein</topology>
    </subcellularLocation>
    <subcellularLocation>
        <location evidence="1">Membrane</location>
        <topology evidence="1">Multi-pass membrane protein</topology>
    </subcellularLocation>
</comment>
<dbReference type="GO" id="GO:0051301">
    <property type="term" value="P:cell division"/>
    <property type="evidence" value="ECO:0007669"/>
    <property type="project" value="UniProtKB-KW"/>
</dbReference>
<feature type="transmembrane region" description="Helical" evidence="7">
    <location>
        <begin position="117"/>
        <end position="134"/>
    </location>
</feature>
<dbReference type="STRING" id="519424.AZF04_02230"/>
<feature type="transmembrane region" description="Helical" evidence="7">
    <location>
        <begin position="154"/>
        <end position="172"/>
    </location>
</feature>
<dbReference type="EC" id="2.7.8.13" evidence="7 8"/>
<evidence type="ECO:0000256" key="5">
    <source>
        <dbReference type="ARBA" id="ARBA00022989"/>
    </source>
</evidence>
<dbReference type="GO" id="GO:0051992">
    <property type="term" value="F:UDP-N-acetylmuramoyl-L-alanyl-D-glutamyl-meso-2,6-diaminopimelyl-D-alanyl-D-alanine:undecaprenyl-phosphate transferase activity"/>
    <property type="evidence" value="ECO:0007669"/>
    <property type="project" value="RHEA"/>
</dbReference>
<evidence type="ECO:0000256" key="3">
    <source>
        <dbReference type="ARBA" id="ARBA00022679"/>
    </source>
</evidence>
<sequence>MLELVLLLSLVLSFLISVLLSPLFIPFLRRLKFGQSIREEGPESHQKKKGTPTMGGIVIVLAIAIAALFISIRFLSFSEEILLLLFVTVGFGLVGFLDDYIKVVKKRNLGLTSKQKLLGQLLISVLFYFGLRYIGFSTEISIPATNFQIDIGWLYLPLVIVMLVGASNAVNLTDGLDGLLAGTSAIAFGAFAVLAWYVDLIDVSIFSAAVVGAVLGFLVYNAHPAKVFMGDTGSLALGGAIAAIAIISKMEILLIIIGGVFVIETLSVIIQVISFKTRGKRVFKMSPLHHHYELSGWSEWRVVVTFWFVGMILAVLGIYIEVWL</sequence>
<evidence type="ECO:0000313" key="11">
    <source>
        <dbReference type="Proteomes" id="UP000075806"/>
    </source>
</evidence>
<comment type="pathway">
    <text evidence="7">Cell wall biogenesis; peptidoglycan biosynthesis.</text>
</comment>
<dbReference type="Proteomes" id="UP000075806">
    <property type="component" value="Unassembled WGS sequence"/>
</dbReference>
<comment type="function">
    <text evidence="7">Catalyzes the initial step of the lipid cycle reactions in the biosynthesis of the cell wall peptidoglycan: transfers peptidoglycan precursor phospho-MurNAc-pentapeptide from UDP-MurNAc-pentapeptide onto the lipid carrier undecaprenyl phosphate, yielding undecaprenyl-pyrophosphoryl-MurNAc-pentapeptide, known as lipid I.</text>
</comment>
<dbReference type="CDD" id="cd06852">
    <property type="entry name" value="GT_MraY"/>
    <property type="match status" value="1"/>
</dbReference>
<dbReference type="InterPro" id="IPR018480">
    <property type="entry name" value="PNAcMuramoyl-5peptid_Trfase_CS"/>
</dbReference>
<name>A0A161PLE1_9BACI</name>
<dbReference type="GO" id="GO:0009252">
    <property type="term" value="P:peptidoglycan biosynthetic process"/>
    <property type="evidence" value="ECO:0007669"/>
    <property type="project" value="UniProtKB-UniRule"/>
</dbReference>
<feature type="transmembrane region" description="Helical" evidence="7">
    <location>
        <begin position="203"/>
        <end position="220"/>
    </location>
</feature>
<protein>
    <recommendedName>
        <fullName evidence="7 8">Phospho-N-acetylmuramoyl-pentapeptide-transferase</fullName>
        <ecNumber evidence="7 8">2.7.8.13</ecNumber>
    </recommendedName>
    <alternativeName>
        <fullName evidence="7">UDP-MurNAc-pentapeptide phosphotransferase</fullName>
    </alternativeName>
</protein>
<evidence type="ECO:0000256" key="1">
    <source>
        <dbReference type="ARBA" id="ARBA00004141"/>
    </source>
</evidence>
<accession>A0A161PLE1</accession>
<keyword evidence="7" id="KW-0961">Cell wall biogenesis/degradation</keyword>
<gene>
    <name evidence="7" type="primary">mraY</name>
    <name evidence="10" type="ORF">AZF04_02230</name>
</gene>
<dbReference type="AlphaFoldDB" id="A0A161PLE1"/>
<evidence type="ECO:0000256" key="7">
    <source>
        <dbReference type="HAMAP-Rule" id="MF_00038"/>
    </source>
</evidence>
<keyword evidence="7 9" id="KW-0460">Magnesium</keyword>
<keyword evidence="7" id="KW-0131">Cell cycle</keyword>
<feature type="transmembrane region" description="Helical" evidence="7">
    <location>
        <begin position="300"/>
        <end position="320"/>
    </location>
</feature>
<dbReference type="InterPro" id="IPR000715">
    <property type="entry name" value="Glycosyl_transferase_4"/>
</dbReference>
<keyword evidence="7" id="KW-1003">Cell membrane</keyword>
<dbReference type="Pfam" id="PF00953">
    <property type="entry name" value="Glycos_transf_4"/>
    <property type="match status" value="1"/>
</dbReference>
<feature type="transmembrane region" description="Helical" evidence="7">
    <location>
        <begin position="253"/>
        <end position="275"/>
    </location>
</feature>
<feature type="transmembrane region" description="Helical" evidence="7">
    <location>
        <begin position="6"/>
        <end position="28"/>
    </location>
</feature>
<keyword evidence="5 7" id="KW-1133">Transmembrane helix</keyword>
<feature type="transmembrane region" description="Helical" evidence="7">
    <location>
        <begin position="54"/>
        <end position="75"/>
    </location>
</feature>
<reference evidence="10" key="1">
    <citation type="submission" date="2016-02" db="EMBL/GenBank/DDBJ databases">
        <title>Genome sequence of Bacillus trypoxylicola KCTC 13244(T).</title>
        <authorList>
            <person name="Jeong H."/>
            <person name="Park S.-H."/>
            <person name="Choi S.-K."/>
        </authorList>
    </citation>
    <scope>NUCLEOTIDE SEQUENCE [LARGE SCALE GENOMIC DNA]</scope>
    <source>
        <strain evidence="10">KCTC 13244</strain>
    </source>
</reference>
<evidence type="ECO:0000256" key="2">
    <source>
        <dbReference type="ARBA" id="ARBA00005583"/>
    </source>
</evidence>
<dbReference type="PROSITE" id="PS01347">
    <property type="entry name" value="MRAY_1"/>
    <property type="match status" value="1"/>
</dbReference>
<dbReference type="HAMAP" id="MF_00038">
    <property type="entry name" value="MraY"/>
    <property type="match status" value="1"/>
</dbReference>
<dbReference type="RefSeq" id="WP_045480182.1">
    <property type="nucleotide sequence ID" value="NZ_LTAO01000001.1"/>
</dbReference>
<keyword evidence="3 7" id="KW-0808">Transferase</keyword>
<dbReference type="Pfam" id="PF10555">
    <property type="entry name" value="MraY_sig1"/>
    <property type="match status" value="1"/>
</dbReference>
<keyword evidence="11" id="KW-1185">Reference proteome</keyword>
<comment type="similarity">
    <text evidence="2 7">Belongs to the glycosyltransferase 4 family. MraY subfamily.</text>
</comment>
<dbReference type="GO" id="GO:0071555">
    <property type="term" value="P:cell wall organization"/>
    <property type="evidence" value="ECO:0007669"/>
    <property type="project" value="UniProtKB-KW"/>
</dbReference>
<feature type="binding site" evidence="9">
    <location>
        <position position="171"/>
    </location>
    <ligand>
        <name>Mg(2+)</name>
        <dbReference type="ChEBI" id="CHEBI:18420"/>
    </ligand>
</feature>
<dbReference type="GO" id="GO:0008360">
    <property type="term" value="P:regulation of cell shape"/>
    <property type="evidence" value="ECO:0007669"/>
    <property type="project" value="UniProtKB-KW"/>
</dbReference>
<evidence type="ECO:0000256" key="8">
    <source>
        <dbReference type="NCBIfam" id="TIGR00445"/>
    </source>
</evidence>
<keyword evidence="7 9" id="KW-0479">Metal-binding</keyword>
<dbReference type="GO" id="GO:0008963">
    <property type="term" value="F:phospho-N-acetylmuramoyl-pentapeptide-transferase activity"/>
    <property type="evidence" value="ECO:0007669"/>
    <property type="project" value="UniProtKB-UniRule"/>
</dbReference>
<dbReference type="UniPathway" id="UPA00219"/>
<evidence type="ECO:0000256" key="6">
    <source>
        <dbReference type="ARBA" id="ARBA00023136"/>
    </source>
</evidence>
<comment type="cofactor">
    <cofactor evidence="7 9">
        <name>Mg(2+)</name>
        <dbReference type="ChEBI" id="CHEBI:18420"/>
    </cofactor>
</comment>
<keyword evidence="7" id="KW-0132">Cell division</keyword>
<dbReference type="InterPro" id="IPR003524">
    <property type="entry name" value="PNAcMuramoyl-5peptid_Trfase"/>
</dbReference>
<dbReference type="PANTHER" id="PTHR22926:SF5">
    <property type="entry name" value="PHOSPHO-N-ACETYLMURAMOYL-PENTAPEPTIDE-TRANSFERASE HOMOLOG"/>
    <property type="match status" value="1"/>
</dbReference>
<evidence type="ECO:0000256" key="4">
    <source>
        <dbReference type="ARBA" id="ARBA00022692"/>
    </source>
</evidence>
<comment type="caution">
    <text evidence="10">The sequence shown here is derived from an EMBL/GenBank/DDBJ whole genome shotgun (WGS) entry which is preliminary data.</text>
</comment>
<dbReference type="PANTHER" id="PTHR22926">
    <property type="entry name" value="PHOSPHO-N-ACETYLMURAMOYL-PENTAPEPTIDE-TRANSFERASE"/>
    <property type="match status" value="1"/>
</dbReference>
<keyword evidence="6 7" id="KW-0472">Membrane</keyword>
<keyword evidence="4 7" id="KW-0812">Transmembrane</keyword>
<comment type="catalytic activity">
    <reaction evidence="7">
        <text>UDP-N-acetyl-alpha-D-muramoyl-L-alanyl-gamma-D-glutamyl-meso-2,6-diaminopimeloyl-D-alanyl-D-alanine + di-trans,octa-cis-undecaprenyl phosphate = di-trans,octa-cis-undecaprenyl diphospho-N-acetyl-alpha-D-muramoyl-L-alanyl-D-glutamyl-meso-2,6-diaminopimeloyl-D-alanyl-D-alanine + UMP</text>
        <dbReference type="Rhea" id="RHEA:28386"/>
        <dbReference type="ChEBI" id="CHEBI:57865"/>
        <dbReference type="ChEBI" id="CHEBI:60392"/>
        <dbReference type="ChEBI" id="CHEBI:61386"/>
        <dbReference type="ChEBI" id="CHEBI:61387"/>
        <dbReference type="EC" id="2.7.8.13"/>
    </reaction>
</comment>
<proteinExistence type="inferred from homology"/>
<keyword evidence="7" id="KW-0133">Cell shape</keyword>
<organism evidence="10 11">
    <name type="scientific">Alkalihalobacillus trypoxylicola</name>
    <dbReference type="NCBI Taxonomy" id="519424"/>
    <lineage>
        <taxon>Bacteria</taxon>
        <taxon>Bacillati</taxon>
        <taxon>Bacillota</taxon>
        <taxon>Bacilli</taxon>
        <taxon>Bacillales</taxon>
        <taxon>Bacillaceae</taxon>
        <taxon>Alkalihalobacillus</taxon>
    </lineage>
</organism>
<evidence type="ECO:0000256" key="9">
    <source>
        <dbReference type="PIRSR" id="PIRSR600715-1"/>
    </source>
</evidence>
<evidence type="ECO:0000313" key="10">
    <source>
        <dbReference type="EMBL" id="KYG35176.1"/>
    </source>
</evidence>
<feature type="transmembrane region" description="Helical" evidence="7">
    <location>
        <begin position="179"/>
        <end position="197"/>
    </location>
</feature>
<dbReference type="NCBIfam" id="TIGR00445">
    <property type="entry name" value="mraY"/>
    <property type="match status" value="1"/>
</dbReference>